<dbReference type="OrthoDB" id="5296662at2"/>
<keyword evidence="1" id="KW-1133">Transmembrane helix</keyword>
<dbReference type="NCBIfam" id="TIGR02532">
    <property type="entry name" value="IV_pilin_GFxxxE"/>
    <property type="match status" value="1"/>
</dbReference>
<evidence type="ECO:0000313" key="3">
    <source>
        <dbReference type="Proteomes" id="UP000295717"/>
    </source>
</evidence>
<dbReference type="InterPro" id="IPR012902">
    <property type="entry name" value="N_methyl_site"/>
</dbReference>
<accession>A0A4R3N1H6</accession>
<keyword evidence="3" id="KW-1185">Reference proteome</keyword>
<dbReference type="Proteomes" id="UP000295717">
    <property type="component" value="Unassembled WGS sequence"/>
</dbReference>
<dbReference type="GO" id="GO:0043683">
    <property type="term" value="P:type IV pilus assembly"/>
    <property type="evidence" value="ECO:0007669"/>
    <property type="project" value="InterPro"/>
</dbReference>
<dbReference type="Pfam" id="PF07963">
    <property type="entry name" value="N_methyl"/>
    <property type="match status" value="1"/>
</dbReference>
<name>A0A4R3N1H6_9GAMM</name>
<dbReference type="InterPro" id="IPR032092">
    <property type="entry name" value="PilW"/>
</dbReference>
<dbReference type="RefSeq" id="WP_132976017.1">
    <property type="nucleotide sequence ID" value="NZ_SMAO01000002.1"/>
</dbReference>
<keyword evidence="1" id="KW-0472">Membrane</keyword>
<organism evidence="2 3">
    <name type="scientific">Thiobaca trueperi</name>
    <dbReference type="NCBI Taxonomy" id="127458"/>
    <lineage>
        <taxon>Bacteria</taxon>
        <taxon>Pseudomonadati</taxon>
        <taxon>Pseudomonadota</taxon>
        <taxon>Gammaproteobacteria</taxon>
        <taxon>Chromatiales</taxon>
        <taxon>Chromatiaceae</taxon>
        <taxon>Thiobaca</taxon>
    </lineage>
</organism>
<gene>
    <name evidence="2" type="ORF">EDC35_102221</name>
</gene>
<evidence type="ECO:0000256" key="1">
    <source>
        <dbReference type="SAM" id="Phobius"/>
    </source>
</evidence>
<proteinExistence type="predicted"/>
<feature type="transmembrane region" description="Helical" evidence="1">
    <location>
        <begin position="12"/>
        <end position="33"/>
    </location>
</feature>
<dbReference type="EMBL" id="SMAO01000002">
    <property type="protein sequence ID" value="TCT22890.1"/>
    <property type="molecule type" value="Genomic_DNA"/>
</dbReference>
<evidence type="ECO:0000313" key="2">
    <source>
        <dbReference type="EMBL" id="TCT22890.1"/>
    </source>
</evidence>
<dbReference type="Pfam" id="PF16074">
    <property type="entry name" value="PilW"/>
    <property type="match status" value="1"/>
</dbReference>
<sequence length="346" mass="38581">MSRLKNSGFTLVELMVAMTVGLFLTAGIISLFIGSKQSYRTTESLSRLQEDGRFVLDYLSREIRQAGFKGSCIKSPNNLLLEDSAKGYTADRFDLKKPIKGWNGAKGDDPSANTGAMNDYVAGTDVIMFKHAATLSGLEAASDTSSASTTIALEDPNENLNSIFVITDPYGCDVFQNRSINTASTLSRASSTATPGPGNKDAASNKFSHDYEENMEILLLQSRIYFIAQDANERRNLWERRFDKGSSYEDIELMPNVFDMQITYLTDSGTNYVEADSAWTDTNWEKVIAVRINLLVYSDDDNLVETPMSLPFMKNDGSFYDSANPFPDRRIYQMFTTTIALRNRLP</sequence>
<reference evidence="2 3" key="1">
    <citation type="submission" date="2019-03" db="EMBL/GenBank/DDBJ databases">
        <title>Genomic Encyclopedia of Type Strains, Phase IV (KMG-IV): sequencing the most valuable type-strain genomes for metagenomic binning, comparative biology and taxonomic classification.</title>
        <authorList>
            <person name="Goeker M."/>
        </authorList>
    </citation>
    <scope>NUCLEOTIDE SEQUENCE [LARGE SCALE GENOMIC DNA]</scope>
    <source>
        <strain evidence="2 3">DSM 13587</strain>
    </source>
</reference>
<protein>
    <submittedName>
        <fullName evidence="2">Type IV pilus assembly protein PilW</fullName>
    </submittedName>
</protein>
<dbReference type="PROSITE" id="PS00409">
    <property type="entry name" value="PROKAR_NTER_METHYL"/>
    <property type="match status" value="1"/>
</dbReference>
<comment type="caution">
    <text evidence="2">The sequence shown here is derived from an EMBL/GenBank/DDBJ whole genome shotgun (WGS) entry which is preliminary data.</text>
</comment>
<dbReference type="AlphaFoldDB" id="A0A4R3N1H6"/>
<keyword evidence="1" id="KW-0812">Transmembrane</keyword>